<evidence type="ECO:0000313" key="2">
    <source>
        <dbReference type="Proteomes" id="UP000887116"/>
    </source>
</evidence>
<proteinExistence type="predicted"/>
<evidence type="ECO:0000313" key="1">
    <source>
        <dbReference type="EMBL" id="GFQ89038.1"/>
    </source>
</evidence>
<protein>
    <submittedName>
        <fullName evidence="1">Uncharacterized protein</fullName>
    </submittedName>
</protein>
<gene>
    <name evidence="1" type="ORF">TNCT_512081</name>
</gene>
<comment type="caution">
    <text evidence="1">The sequence shown here is derived from an EMBL/GenBank/DDBJ whole genome shotgun (WGS) entry which is preliminary data.</text>
</comment>
<sequence length="100" mass="11383">AAFFNKGLLKKDGLIYIKKKRERTAHIIIIINVGKKQHFFKLKPMEILHELEEKGTNDCSAPYTGLFVGRLESGILNGNLKCGMENKMNALMFMPHAKHI</sequence>
<reference evidence="1" key="1">
    <citation type="submission" date="2020-07" db="EMBL/GenBank/DDBJ databases">
        <title>Multicomponent nature underlies the extraordinary mechanical properties of spider dragline silk.</title>
        <authorList>
            <person name="Kono N."/>
            <person name="Nakamura H."/>
            <person name="Mori M."/>
            <person name="Yoshida Y."/>
            <person name="Ohtoshi R."/>
            <person name="Malay A.D."/>
            <person name="Moran D.A.P."/>
            <person name="Tomita M."/>
            <person name="Numata K."/>
            <person name="Arakawa K."/>
        </authorList>
    </citation>
    <scope>NUCLEOTIDE SEQUENCE</scope>
</reference>
<accession>A0A8X6GSZ7</accession>
<dbReference type="AlphaFoldDB" id="A0A8X6GSZ7"/>
<feature type="non-terminal residue" evidence="1">
    <location>
        <position position="1"/>
    </location>
</feature>
<dbReference type="EMBL" id="BMAO01023489">
    <property type="protein sequence ID" value="GFQ89038.1"/>
    <property type="molecule type" value="Genomic_DNA"/>
</dbReference>
<name>A0A8X6GSZ7_TRICU</name>
<organism evidence="1 2">
    <name type="scientific">Trichonephila clavata</name>
    <name type="common">Joro spider</name>
    <name type="synonym">Nephila clavata</name>
    <dbReference type="NCBI Taxonomy" id="2740835"/>
    <lineage>
        <taxon>Eukaryota</taxon>
        <taxon>Metazoa</taxon>
        <taxon>Ecdysozoa</taxon>
        <taxon>Arthropoda</taxon>
        <taxon>Chelicerata</taxon>
        <taxon>Arachnida</taxon>
        <taxon>Araneae</taxon>
        <taxon>Araneomorphae</taxon>
        <taxon>Entelegynae</taxon>
        <taxon>Araneoidea</taxon>
        <taxon>Nephilidae</taxon>
        <taxon>Trichonephila</taxon>
    </lineage>
</organism>
<keyword evidence="2" id="KW-1185">Reference proteome</keyword>
<dbReference type="Proteomes" id="UP000887116">
    <property type="component" value="Unassembled WGS sequence"/>
</dbReference>